<evidence type="ECO:0000259" key="1">
    <source>
        <dbReference type="Pfam" id="PF01408"/>
    </source>
</evidence>
<comment type="caution">
    <text evidence="3">The sequence shown here is derived from an EMBL/GenBank/DDBJ whole genome shotgun (WGS) entry which is preliminary data.</text>
</comment>
<dbReference type="Gene3D" id="3.40.50.720">
    <property type="entry name" value="NAD(P)-binding Rossmann-like Domain"/>
    <property type="match status" value="1"/>
</dbReference>
<organism evidence="3 4">
    <name type="scientific">Anaerotruncus colihominis</name>
    <dbReference type="NCBI Taxonomy" id="169435"/>
    <lineage>
        <taxon>Bacteria</taxon>
        <taxon>Bacillati</taxon>
        <taxon>Bacillota</taxon>
        <taxon>Clostridia</taxon>
        <taxon>Eubacteriales</taxon>
        <taxon>Oscillospiraceae</taxon>
        <taxon>Anaerotruncus</taxon>
    </lineage>
</organism>
<evidence type="ECO:0000313" key="4">
    <source>
        <dbReference type="Proteomes" id="UP000196386"/>
    </source>
</evidence>
<sequence>MKKDIFILTMQTVNDKMQIKLVWKQNEFINAHANTERGLTMQNPLRIGVIGLGLIGGLHARIVHECPNAVLAAVTDINEGAARAAAERYGCQWYADFRRMCDEAALDAVCICTPDQFHLENALYAAKKGLHLLIEKPIATTEREAREITAAAAQAGVRMMVAHVLHFDPRYAKLQEAIDQGEIGDVIHMFFRRTNPRSNGRRLGGKVSIFHFIGVHDFEMMCSYMKCRPLRAYCQRVSKVNADIGCEDTVISTITFENGAVATIELCWALPENSALGINTYAEVVGVKGAGYVTIMDQGVSLITESNVYYPDTLHWPEYNGRIQGDLKEEIHHFVTATLDGTPYITNTEHAITAVKIIEACFKSIETGLPVDIQ</sequence>
<dbReference type="InterPro" id="IPR000683">
    <property type="entry name" value="Gfo/Idh/MocA-like_OxRdtase_N"/>
</dbReference>
<name>A0A1Y4MVE7_9FIRM</name>
<evidence type="ECO:0000313" key="3">
    <source>
        <dbReference type="EMBL" id="OUP71631.1"/>
    </source>
</evidence>
<dbReference type="InterPro" id="IPR055170">
    <property type="entry name" value="GFO_IDH_MocA-like_dom"/>
</dbReference>
<dbReference type="PANTHER" id="PTHR43377:SF1">
    <property type="entry name" value="BILIVERDIN REDUCTASE A"/>
    <property type="match status" value="1"/>
</dbReference>
<evidence type="ECO:0000259" key="2">
    <source>
        <dbReference type="Pfam" id="PF22725"/>
    </source>
</evidence>
<proteinExistence type="predicted"/>
<feature type="domain" description="Gfo/Idh/MocA-like oxidoreductase N-terminal" evidence="1">
    <location>
        <begin position="45"/>
        <end position="163"/>
    </location>
</feature>
<dbReference type="Pfam" id="PF01408">
    <property type="entry name" value="GFO_IDH_MocA"/>
    <property type="match status" value="1"/>
</dbReference>
<dbReference type="SUPFAM" id="SSF51735">
    <property type="entry name" value="NAD(P)-binding Rossmann-fold domains"/>
    <property type="match status" value="1"/>
</dbReference>
<dbReference type="InterPro" id="IPR051450">
    <property type="entry name" value="Gfo/Idh/MocA_Oxidoreductases"/>
</dbReference>
<dbReference type="SUPFAM" id="SSF55347">
    <property type="entry name" value="Glyceraldehyde-3-phosphate dehydrogenase-like, C-terminal domain"/>
    <property type="match status" value="1"/>
</dbReference>
<dbReference type="PANTHER" id="PTHR43377">
    <property type="entry name" value="BILIVERDIN REDUCTASE A"/>
    <property type="match status" value="1"/>
</dbReference>
<dbReference type="Pfam" id="PF22725">
    <property type="entry name" value="GFO_IDH_MocA_C3"/>
    <property type="match status" value="1"/>
</dbReference>
<accession>A0A1Y4MVE7</accession>
<protein>
    <recommendedName>
        <fullName evidence="5">Gfo/Idh/MocA family oxidoreductase</fullName>
    </recommendedName>
</protein>
<dbReference type="Proteomes" id="UP000196386">
    <property type="component" value="Unassembled WGS sequence"/>
</dbReference>
<reference evidence="4" key="1">
    <citation type="submission" date="2017-04" db="EMBL/GenBank/DDBJ databases">
        <title>Function of individual gut microbiota members based on whole genome sequencing of pure cultures obtained from chicken caecum.</title>
        <authorList>
            <person name="Medvecky M."/>
            <person name="Cejkova D."/>
            <person name="Polansky O."/>
            <person name="Karasova D."/>
            <person name="Kubasova T."/>
            <person name="Cizek A."/>
            <person name="Rychlik I."/>
        </authorList>
    </citation>
    <scope>NUCLEOTIDE SEQUENCE [LARGE SCALE GENOMIC DNA]</scope>
    <source>
        <strain evidence="4">An175</strain>
    </source>
</reference>
<dbReference type="GO" id="GO:0000166">
    <property type="term" value="F:nucleotide binding"/>
    <property type="evidence" value="ECO:0007669"/>
    <property type="project" value="InterPro"/>
</dbReference>
<dbReference type="EMBL" id="NFKP01000001">
    <property type="protein sequence ID" value="OUP71631.1"/>
    <property type="molecule type" value="Genomic_DNA"/>
</dbReference>
<dbReference type="AlphaFoldDB" id="A0A1Y4MVE7"/>
<dbReference type="Gene3D" id="3.30.360.10">
    <property type="entry name" value="Dihydrodipicolinate Reductase, domain 2"/>
    <property type="match status" value="1"/>
</dbReference>
<evidence type="ECO:0008006" key="5">
    <source>
        <dbReference type="Google" id="ProtNLM"/>
    </source>
</evidence>
<feature type="domain" description="GFO/IDH/MocA-like oxidoreductase" evidence="2">
    <location>
        <begin position="171"/>
        <end position="289"/>
    </location>
</feature>
<gene>
    <name evidence="3" type="ORF">B5F11_01840</name>
</gene>
<dbReference type="InterPro" id="IPR036291">
    <property type="entry name" value="NAD(P)-bd_dom_sf"/>
</dbReference>